<dbReference type="CDD" id="cd01948">
    <property type="entry name" value="EAL"/>
    <property type="match status" value="1"/>
</dbReference>
<dbReference type="SUPFAM" id="SSF141868">
    <property type="entry name" value="EAL domain-like"/>
    <property type="match status" value="1"/>
</dbReference>
<dbReference type="Gene3D" id="3.20.20.450">
    <property type="entry name" value="EAL domain"/>
    <property type="match status" value="1"/>
</dbReference>
<dbReference type="PROSITE" id="PS50883">
    <property type="entry name" value="EAL"/>
    <property type="match status" value="1"/>
</dbReference>
<sequence>MRESGTELLDVVGLDTGNLSSQGCIDKVLHALRTHLNMDVAFLAEFRQQDRVFRNVDAEPDAPIKAGDALPLSQGYCQQVVTGHLPELIPDTRAIGATRLIPETRAVPIGAHLSVPVRLSDGELYGTFCCFKYQPDPTLSPRDLELVRTFAELVADRLSLDASSRRGQVEMRQRIQGAVAAHQPSIVYQPIYYLADLRIAGWESLSRFHCPPQRSPDLWFSEASAVGLGDELEESAMRYALQGLQSLPDDTYLTMNCSPQTILAGRLPVLLAGNPPGRLVLEITEHAEVNDYDALHAQLRPLRAQGVRLAIDDAGAGYSSLRHILKLRPDMIKLDMSLVRDIDSDAERRALASAIIAFARETRKEVIAEGVETLAELATLKALQVDKVQGNLLSRPLPRDDALRLPRQRQLEGQQDS</sequence>
<evidence type="ECO:0000259" key="1">
    <source>
        <dbReference type="PROSITE" id="PS50883"/>
    </source>
</evidence>
<evidence type="ECO:0000313" key="2">
    <source>
        <dbReference type="EMBL" id="ALZ83710.1"/>
    </source>
</evidence>
<gene>
    <name evidence="2" type="ORF">APT59_05620</name>
</gene>
<feature type="domain" description="EAL" evidence="1">
    <location>
        <begin position="168"/>
        <end position="410"/>
    </location>
</feature>
<name>A0A0U4NZS9_9PSED</name>
<dbReference type="SMART" id="SM00065">
    <property type="entry name" value="GAF"/>
    <property type="match status" value="1"/>
</dbReference>
<dbReference type="Proteomes" id="UP000064137">
    <property type="component" value="Chromosome"/>
</dbReference>
<dbReference type="InterPro" id="IPR035919">
    <property type="entry name" value="EAL_sf"/>
</dbReference>
<dbReference type="InterPro" id="IPR003018">
    <property type="entry name" value="GAF"/>
</dbReference>
<dbReference type="SUPFAM" id="SSF55781">
    <property type="entry name" value="GAF domain-like"/>
    <property type="match status" value="1"/>
</dbReference>
<dbReference type="Gene3D" id="3.30.450.40">
    <property type="match status" value="1"/>
</dbReference>
<dbReference type="SMART" id="SM00052">
    <property type="entry name" value="EAL"/>
    <property type="match status" value="1"/>
</dbReference>
<dbReference type="RefSeq" id="WP_059313959.1">
    <property type="nucleotide sequence ID" value="NZ_CP013987.1"/>
</dbReference>
<dbReference type="Pfam" id="PF01590">
    <property type="entry name" value="GAF"/>
    <property type="match status" value="1"/>
</dbReference>
<dbReference type="AlphaFoldDB" id="A0A0U4NZS9"/>
<dbReference type="InterPro" id="IPR029016">
    <property type="entry name" value="GAF-like_dom_sf"/>
</dbReference>
<dbReference type="OrthoDB" id="6168558at2"/>
<dbReference type="PANTHER" id="PTHR33121:SF76">
    <property type="entry name" value="SIGNALING PROTEIN"/>
    <property type="match status" value="1"/>
</dbReference>
<accession>A0A0U4NZS9</accession>
<dbReference type="InterPro" id="IPR001633">
    <property type="entry name" value="EAL_dom"/>
</dbReference>
<dbReference type="KEGG" id="por:APT59_05620"/>
<organism evidence="2 3">
    <name type="scientific">Pseudomonas oryzihabitans</name>
    <dbReference type="NCBI Taxonomy" id="47885"/>
    <lineage>
        <taxon>Bacteria</taxon>
        <taxon>Pseudomonadati</taxon>
        <taxon>Pseudomonadota</taxon>
        <taxon>Gammaproteobacteria</taxon>
        <taxon>Pseudomonadales</taxon>
        <taxon>Pseudomonadaceae</taxon>
        <taxon>Pseudomonas</taxon>
    </lineage>
</organism>
<evidence type="ECO:0000313" key="3">
    <source>
        <dbReference type="Proteomes" id="UP000064137"/>
    </source>
</evidence>
<dbReference type="GO" id="GO:0071111">
    <property type="term" value="F:cyclic-guanylate-specific phosphodiesterase activity"/>
    <property type="evidence" value="ECO:0007669"/>
    <property type="project" value="InterPro"/>
</dbReference>
<dbReference type="EMBL" id="CP013987">
    <property type="protein sequence ID" value="ALZ83710.1"/>
    <property type="molecule type" value="Genomic_DNA"/>
</dbReference>
<dbReference type="Pfam" id="PF00563">
    <property type="entry name" value="EAL"/>
    <property type="match status" value="1"/>
</dbReference>
<protein>
    <submittedName>
        <fullName evidence="2">Diguanylate phosphodiesterase</fullName>
    </submittedName>
</protein>
<reference evidence="2 3" key="1">
    <citation type="submission" date="2016-01" db="EMBL/GenBank/DDBJ databases">
        <title>Annotation of Pseudomonas oryzihabitans USDA-ARS-USMARC-56511.</title>
        <authorList>
            <person name="Harhay G.P."/>
            <person name="Harhay D.M."/>
            <person name="Smith T.P.L."/>
            <person name="Bono J.L."/>
            <person name="Heaton M.P."/>
            <person name="Clawson M.L."/>
            <person name="Chitko-Mckown C.G."/>
            <person name="Capik S.F."/>
            <person name="DeDonder K.D."/>
            <person name="Apley M.D."/>
            <person name="Lubbers B.V."/>
            <person name="White B.J."/>
            <person name="Larson R.L."/>
        </authorList>
    </citation>
    <scope>NUCLEOTIDE SEQUENCE [LARGE SCALE GENOMIC DNA]</scope>
    <source>
        <strain evidence="2 3">USDA-ARS-USMARC-56511</strain>
    </source>
</reference>
<dbReference type="PANTHER" id="PTHR33121">
    <property type="entry name" value="CYCLIC DI-GMP PHOSPHODIESTERASE PDEF"/>
    <property type="match status" value="1"/>
</dbReference>
<proteinExistence type="predicted"/>
<dbReference type="InterPro" id="IPR050706">
    <property type="entry name" value="Cyclic-di-GMP_PDE-like"/>
</dbReference>